<reference evidence="2" key="2">
    <citation type="journal article" date="2015" name="Data Brief">
        <title>Shoot transcriptome of the giant reed, Arundo donax.</title>
        <authorList>
            <person name="Barrero R.A."/>
            <person name="Guerrero F.D."/>
            <person name="Moolhuijzen P."/>
            <person name="Goolsby J.A."/>
            <person name="Tidwell J."/>
            <person name="Bellgard S.E."/>
            <person name="Bellgard M.I."/>
        </authorList>
    </citation>
    <scope>NUCLEOTIDE SEQUENCE</scope>
    <source>
        <tissue evidence="2">Shoot tissue taken approximately 20 cm above the soil surface</tissue>
    </source>
</reference>
<dbReference type="EMBL" id="GBRH01200347">
    <property type="protein sequence ID" value="JAD97548.1"/>
    <property type="molecule type" value="Transcribed_RNA"/>
</dbReference>
<dbReference type="AlphaFoldDB" id="A0A0A9EEW8"/>
<feature type="region of interest" description="Disordered" evidence="1">
    <location>
        <begin position="1"/>
        <end position="46"/>
    </location>
</feature>
<accession>A0A0A9EEW8</accession>
<proteinExistence type="predicted"/>
<feature type="compositionally biased region" description="Basic residues" evidence="1">
    <location>
        <begin position="7"/>
        <end position="39"/>
    </location>
</feature>
<evidence type="ECO:0000256" key="1">
    <source>
        <dbReference type="SAM" id="MobiDB-lite"/>
    </source>
</evidence>
<reference evidence="2" key="1">
    <citation type="submission" date="2014-09" db="EMBL/GenBank/DDBJ databases">
        <authorList>
            <person name="Magalhaes I.L.F."/>
            <person name="Oliveira U."/>
            <person name="Santos F.R."/>
            <person name="Vidigal T.H.D.A."/>
            <person name="Brescovit A.D."/>
            <person name="Santos A.J."/>
        </authorList>
    </citation>
    <scope>NUCLEOTIDE SEQUENCE</scope>
    <source>
        <tissue evidence="2">Shoot tissue taken approximately 20 cm above the soil surface</tissue>
    </source>
</reference>
<protein>
    <submittedName>
        <fullName evidence="2">Uncharacterized protein</fullName>
    </submittedName>
</protein>
<sequence>MNELRTRKLKRTGMKNRKAVKARKTNQRKGSRAKLKRLMRPLSSGR</sequence>
<evidence type="ECO:0000313" key="2">
    <source>
        <dbReference type="EMBL" id="JAD97548.1"/>
    </source>
</evidence>
<organism evidence="2">
    <name type="scientific">Arundo donax</name>
    <name type="common">Giant reed</name>
    <name type="synonym">Donax arundinaceus</name>
    <dbReference type="NCBI Taxonomy" id="35708"/>
    <lineage>
        <taxon>Eukaryota</taxon>
        <taxon>Viridiplantae</taxon>
        <taxon>Streptophyta</taxon>
        <taxon>Embryophyta</taxon>
        <taxon>Tracheophyta</taxon>
        <taxon>Spermatophyta</taxon>
        <taxon>Magnoliopsida</taxon>
        <taxon>Liliopsida</taxon>
        <taxon>Poales</taxon>
        <taxon>Poaceae</taxon>
        <taxon>PACMAD clade</taxon>
        <taxon>Arundinoideae</taxon>
        <taxon>Arundineae</taxon>
        <taxon>Arundo</taxon>
    </lineage>
</organism>
<name>A0A0A9EEW8_ARUDO</name>